<dbReference type="AlphaFoldDB" id="A0A1Y2IN03"/>
<evidence type="ECO:0000256" key="1">
    <source>
        <dbReference type="SAM" id="MobiDB-lite"/>
    </source>
</evidence>
<protein>
    <submittedName>
        <fullName evidence="3">Uncharacterized protein</fullName>
    </submittedName>
</protein>
<reference evidence="3 4" key="1">
    <citation type="journal article" date="2015" name="Biotechnol. Biofuels">
        <title>Enhanced degradation of softwood versus hardwood by the white-rot fungus Pycnoporus coccineus.</title>
        <authorList>
            <person name="Couturier M."/>
            <person name="Navarro D."/>
            <person name="Chevret D."/>
            <person name="Henrissat B."/>
            <person name="Piumi F."/>
            <person name="Ruiz-Duenas F.J."/>
            <person name="Martinez A.T."/>
            <person name="Grigoriev I.V."/>
            <person name="Riley R."/>
            <person name="Lipzen A."/>
            <person name="Berrin J.G."/>
            <person name="Master E.R."/>
            <person name="Rosso M.N."/>
        </authorList>
    </citation>
    <scope>NUCLEOTIDE SEQUENCE [LARGE SCALE GENOMIC DNA]</scope>
    <source>
        <strain evidence="3 4">BRFM310</strain>
    </source>
</reference>
<evidence type="ECO:0000313" key="4">
    <source>
        <dbReference type="Proteomes" id="UP000193067"/>
    </source>
</evidence>
<proteinExistence type="predicted"/>
<feature type="region of interest" description="Disordered" evidence="1">
    <location>
        <begin position="21"/>
        <end position="72"/>
    </location>
</feature>
<keyword evidence="2" id="KW-0732">Signal</keyword>
<dbReference type="EMBL" id="KZ084105">
    <property type="protein sequence ID" value="OSD02489.1"/>
    <property type="molecule type" value="Genomic_DNA"/>
</dbReference>
<feature type="chain" id="PRO_5012824662" evidence="2">
    <location>
        <begin position="21"/>
        <end position="72"/>
    </location>
</feature>
<gene>
    <name evidence="3" type="ORF">PYCCODRAFT_1435482</name>
</gene>
<dbReference type="Proteomes" id="UP000193067">
    <property type="component" value="Unassembled WGS sequence"/>
</dbReference>
<sequence length="72" mass="7614">MSAILSSTFWLLLNTPMVPPERTAKNNVVPMVDLNPAASSHKRRRSTSTVNSSASSRRSSSETDGGQVPGAA</sequence>
<keyword evidence="4" id="KW-1185">Reference proteome</keyword>
<feature type="signal peptide" evidence="2">
    <location>
        <begin position="1"/>
        <end position="20"/>
    </location>
</feature>
<accession>A0A1Y2IN03</accession>
<organism evidence="3 4">
    <name type="scientific">Trametes coccinea (strain BRFM310)</name>
    <name type="common">Pycnoporus coccineus</name>
    <dbReference type="NCBI Taxonomy" id="1353009"/>
    <lineage>
        <taxon>Eukaryota</taxon>
        <taxon>Fungi</taxon>
        <taxon>Dikarya</taxon>
        <taxon>Basidiomycota</taxon>
        <taxon>Agaricomycotina</taxon>
        <taxon>Agaricomycetes</taxon>
        <taxon>Polyporales</taxon>
        <taxon>Polyporaceae</taxon>
        <taxon>Trametes</taxon>
    </lineage>
</organism>
<name>A0A1Y2IN03_TRAC3</name>
<evidence type="ECO:0000256" key="2">
    <source>
        <dbReference type="SAM" id="SignalP"/>
    </source>
</evidence>
<evidence type="ECO:0000313" key="3">
    <source>
        <dbReference type="EMBL" id="OSD02489.1"/>
    </source>
</evidence>
<feature type="compositionally biased region" description="Low complexity" evidence="1">
    <location>
        <begin position="47"/>
        <end position="58"/>
    </location>
</feature>
<dbReference type="OrthoDB" id="2744007at2759"/>